<dbReference type="InterPro" id="IPR011032">
    <property type="entry name" value="GroES-like_sf"/>
</dbReference>
<sequence length="363" mass="39382">MMTKLVTAVEQTAKTTTMRALVKEERGFGAVLKEVAVPVPGRGEVLIRVEATSICGTDVHIYEWDAWAASRVNPPYVFGHEFSGEVVELGEGTKRLKLGDHVSAETHIVCHQCKQCLRGQYHICKNTKIIGVDTQGCFAEYVVMPEENLWVNPEEMPASIASIQEPMGNAVHTVLASDVSAKTVAIVGCGPIGLMAVSVAKAAGAAEVVAIDVNPYRLELAKTMGADVVLDSRHDDVIERIMMMTDGDGIDVVCEMSGHPVAIRQAFEMVTAGGDVNILSLPVKPVEIDLTNHVVFKGVRVQGITGRKMYETWSQVSAFLSSGKVDVKPLITHTLPLERFEEGFELMRQGKCGKVVLQPRGTN</sequence>
<dbReference type="SMART" id="SM00829">
    <property type="entry name" value="PKS_ER"/>
    <property type="match status" value="1"/>
</dbReference>
<dbReference type="EMBL" id="CABWKQ010000030">
    <property type="protein sequence ID" value="VWX37866.1"/>
    <property type="molecule type" value="Genomic_DNA"/>
</dbReference>
<dbReference type="NCBIfam" id="NF003808">
    <property type="entry name" value="PRK05396.1"/>
    <property type="match status" value="1"/>
</dbReference>
<dbReference type="EC" id="1.1.1.103" evidence="5"/>
<comment type="cofactor">
    <cofactor evidence="1">
        <name>Zn(2+)</name>
        <dbReference type="ChEBI" id="CHEBI:29105"/>
    </cofactor>
</comment>
<dbReference type="PANTHER" id="PTHR43401:SF2">
    <property type="entry name" value="L-THREONINE 3-DEHYDROGENASE"/>
    <property type="match status" value="1"/>
</dbReference>
<dbReference type="RefSeq" id="WP_159173773.1">
    <property type="nucleotide sequence ID" value="NZ_LR732312.1"/>
</dbReference>
<accession>A0A653IG82</accession>
<dbReference type="GO" id="GO:0008743">
    <property type="term" value="F:L-threonine 3-dehydrogenase activity"/>
    <property type="evidence" value="ECO:0007669"/>
    <property type="project" value="UniProtKB-UniRule"/>
</dbReference>
<name>A0A653IG82_9BACL</name>
<protein>
    <recommendedName>
        <fullName evidence="5">L-threonine 3-dehydrogenase</fullName>
        <ecNumber evidence="5">1.1.1.103</ecNumber>
    </recommendedName>
</protein>
<dbReference type="InterPro" id="IPR050129">
    <property type="entry name" value="Zn_alcohol_dh"/>
</dbReference>
<dbReference type="NCBIfam" id="TIGR00692">
    <property type="entry name" value="tdh"/>
    <property type="match status" value="1"/>
</dbReference>
<gene>
    <name evidence="7" type="primary">tdh</name>
    <name evidence="7" type="ORF">EXIGUO9Y_360143</name>
</gene>
<evidence type="ECO:0000256" key="5">
    <source>
        <dbReference type="NCBIfam" id="TIGR00692"/>
    </source>
</evidence>
<dbReference type="GO" id="GO:0008270">
    <property type="term" value="F:zinc ion binding"/>
    <property type="evidence" value="ECO:0007669"/>
    <property type="project" value="InterPro"/>
</dbReference>
<evidence type="ECO:0000313" key="8">
    <source>
        <dbReference type="Proteomes" id="UP000439752"/>
    </source>
</evidence>
<dbReference type="InterPro" id="IPR036291">
    <property type="entry name" value="NAD(P)-bd_dom_sf"/>
</dbReference>
<keyword evidence="2" id="KW-0479">Metal-binding</keyword>
<dbReference type="SUPFAM" id="SSF50129">
    <property type="entry name" value="GroES-like"/>
    <property type="match status" value="2"/>
</dbReference>
<organism evidence="7 8">
    <name type="scientific">Exiguobacterium oxidotolerans</name>
    <dbReference type="NCBI Taxonomy" id="223958"/>
    <lineage>
        <taxon>Bacteria</taxon>
        <taxon>Bacillati</taxon>
        <taxon>Bacillota</taxon>
        <taxon>Bacilli</taxon>
        <taxon>Bacillales</taxon>
        <taxon>Bacillales Family XII. Incertae Sedis</taxon>
        <taxon>Exiguobacterium</taxon>
    </lineage>
</organism>
<dbReference type="InterPro" id="IPR020843">
    <property type="entry name" value="ER"/>
</dbReference>
<proteinExistence type="predicted"/>
<dbReference type="CDD" id="cd05281">
    <property type="entry name" value="TDH"/>
    <property type="match status" value="1"/>
</dbReference>
<dbReference type="Proteomes" id="UP000439752">
    <property type="component" value="Unassembled WGS sequence"/>
</dbReference>
<evidence type="ECO:0000256" key="1">
    <source>
        <dbReference type="ARBA" id="ARBA00001947"/>
    </source>
</evidence>
<dbReference type="GO" id="GO:0006567">
    <property type="term" value="P:L-threonine catabolic process"/>
    <property type="evidence" value="ECO:0007669"/>
    <property type="project" value="UniProtKB-UniRule"/>
</dbReference>
<reference evidence="7 8" key="1">
    <citation type="submission" date="2019-10" db="EMBL/GenBank/DDBJ databases">
        <authorList>
            <person name="Karimi E."/>
        </authorList>
    </citation>
    <scope>NUCLEOTIDE SEQUENCE [LARGE SCALE GENOMIC DNA]</scope>
    <source>
        <strain evidence="7">Exiguobacterium sp. 9Y</strain>
    </source>
</reference>
<evidence type="ECO:0000256" key="3">
    <source>
        <dbReference type="ARBA" id="ARBA00022833"/>
    </source>
</evidence>
<evidence type="ECO:0000259" key="6">
    <source>
        <dbReference type="SMART" id="SM00829"/>
    </source>
</evidence>
<keyword evidence="3" id="KW-0862">Zinc</keyword>
<dbReference type="Gene3D" id="3.90.180.10">
    <property type="entry name" value="Medium-chain alcohol dehydrogenases, catalytic domain"/>
    <property type="match status" value="1"/>
</dbReference>
<dbReference type="Gene3D" id="3.40.50.720">
    <property type="entry name" value="NAD(P)-binding Rossmann-like Domain"/>
    <property type="match status" value="1"/>
</dbReference>
<keyword evidence="8" id="KW-1185">Reference proteome</keyword>
<dbReference type="AlphaFoldDB" id="A0A653IG82"/>
<evidence type="ECO:0000313" key="7">
    <source>
        <dbReference type="EMBL" id="VWX37866.1"/>
    </source>
</evidence>
<dbReference type="InterPro" id="IPR013154">
    <property type="entry name" value="ADH-like_N"/>
</dbReference>
<dbReference type="InterPro" id="IPR004627">
    <property type="entry name" value="L-Threonine_3-DHase"/>
</dbReference>
<dbReference type="InterPro" id="IPR013149">
    <property type="entry name" value="ADH-like_C"/>
</dbReference>
<dbReference type="SUPFAM" id="SSF51735">
    <property type="entry name" value="NAD(P)-binding Rossmann-fold domains"/>
    <property type="match status" value="1"/>
</dbReference>
<dbReference type="Pfam" id="PF00107">
    <property type="entry name" value="ADH_zinc_N"/>
    <property type="match status" value="1"/>
</dbReference>
<keyword evidence="4 7" id="KW-0560">Oxidoreductase</keyword>
<dbReference type="Pfam" id="PF08240">
    <property type="entry name" value="ADH_N"/>
    <property type="match status" value="1"/>
</dbReference>
<evidence type="ECO:0000256" key="2">
    <source>
        <dbReference type="ARBA" id="ARBA00022723"/>
    </source>
</evidence>
<feature type="domain" description="Enoyl reductase (ER)" evidence="6">
    <location>
        <begin position="29"/>
        <end position="357"/>
    </location>
</feature>
<evidence type="ECO:0000256" key="4">
    <source>
        <dbReference type="ARBA" id="ARBA00023002"/>
    </source>
</evidence>
<dbReference type="PANTHER" id="PTHR43401">
    <property type="entry name" value="L-THREONINE 3-DEHYDROGENASE"/>
    <property type="match status" value="1"/>
</dbReference>